<organism evidence="1 2">
    <name type="scientific">Vespula germanica</name>
    <name type="common">German yellow jacket</name>
    <name type="synonym">Paravespula germanica</name>
    <dbReference type="NCBI Taxonomy" id="30212"/>
    <lineage>
        <taxon>Eukaryota</taxon>
        <taxon>Metazoa</taxon>
        <taxon>Ecdysozoa</taxon>
        <taxon>Arthropoda</taxon>
        <taxon>Hexapoda</taxon>
        <taxon>Insecta</taxon>
        <taxon>Pterygota</taxon>
        <taxon>Neoptera</taxon>
        <taxon>Endopterygota</taxon>
        <taxon>Hymenoptera</taxon>
        <taxon>Apocrita</taxon>
        <taxon>Aculeata</taxon>
        <taxon>Vespoidea</taxon>
        <taxon>Vespidae</taxon>
        <taxon>Vespinae</taxon>
        <taxon>Vespula</taxon>
    </lineage>
</organism>
<dbReference type="AlphaFoldDB" id="A0A834J9N9"/>
<sequence length="82" mass="9311">MTTDVRFSLHPPPLRKRFLRNKKYSDHSSLKAPDAVTLLNRPNITDKSEKYEDLKLVMGNGSFTALCEGHVNNVSYEIGMES</sequence>
<accession>A0A834J9N9</accession>
<evidence type="ECO:0000313" key="1">
    <source>
        <dbReference type="EMBL" id="KAF7383157.1"/>
    </source>
</evidence>
<evidence type="ECO:0000313" key="2">
    <source>
        <dbReference type="Proteomes" id="UP000617340"/>
    </source>
</evidence>
<proteinExistence type="predicted"/>
<name>A0A834J9N9_VESGE</name>
<keyword evidence="2" id="KW-1185">Reference proteome</keyword>
<dbReference type="Proteomes" id="UP000617340">
    <property type="component" value="Unassembled WGS sequence"/>
</dbReference>
<gene>
    <name evidence="1" type="ORF">HZH68_015006</name>
</gene>
<protein>
    <submittedName>
        <fullName evidence="1">Uncharacterized protein</fullName>
    </submittedName>
</protein>
<reference evidence="1" key="1">
    <citation type="journal article" date="2020" name="G3 (Bethesda)">
        <title>High-Quality Assemblies for Three Invasive Social Wasps from the &lt;i&gt;Vespula&lt;/i&gt; Genus.</title>
        <authorList>
            <person name="Harrop T.W.R."/>
            <person name="Guhlin J."/>
            <person name="McLaughlin G.M."/>
            <person name="Permina E."/>
            <person name="Stockwell P."/>
            <person name="Gilligan J."/>
            <person name="Le Lec M.F."/>
            <person name="Gruber M.A.M."/>
            <person name="Quinn O."/>
            <person name="Lovegrove M."/>
            <person name="Duncan E.J."/>
            <person name="Remnant E.J."/>
            <person name="Van Eeckhoven J."/>
            <person name="Graham B."/>
            <person name="Knapp R.A."/>
            <person name="Langford K.W."/>
            <person name="Kronenberg Z."/>
            <person name="Press M.O."/>
            <person name="Eacker S.M."/>
            <person name="Wilson-Rankin E.E."/>
            <person name="Purcell J."/>
            <person name="Lester P.J."/>
            <person name="Dearden P.K."/>
        </authorList>
    </citation>
    <scope>NUCLEOTIDE SEQUENCE</scope>
    <source>
        <strain evidence="1">Linc-1</strain>
    </source>
</reference>
<comment type="caution">
    <text evidence="1">The sequence shown here is derived from an EMBL/GenBank/DDBJ whole genome shotgun (WGS) entry which is preliminary data.</text>
</comment>
<dbReference type="EMBL" id="JACSDZ010000019">
    <property type="protein sequence ID" value="KAF7383157.1"/>
    <property type="molecule type" value="Genomic_DNA"/>
</dbReference>